<dbReference type="PROSITE" id="PS50213">
    <property type="entry name" value="FAS1"/>
    <property type="match status" value="3"/>
</dbReference>
<dbReference type="Pfam" id="PF02469">
    <property type="entry name" value="Fasciclin"/>
    <property type="match status" value="3"/>
</dbReference>
<dbReference type="PANTHER" id="PTHR10900:SF77">
    <property type="entry name" value="FI19380P1"/>
    <property type="match status" value="1"/>
</dbReference>
<dbReference type="EMBL" id="BMFD01000001">
    <property type="protein sequence ID" value="GGC26406.1"/>
    <property type="molecule type" value="Genomic_DNA"/>
</dbReference>
<comment type="caution">
    <text evidence="2">The sequence shown here is derived from an EMBL/GenBank/DDBJ whole genome shotgun (WGS) entry which is preliminary data.</text>
</comment>
<feature type="domain" description="FAS1" evidence="1">
    <location>
        <begin position="21"/>
        <end position="154"/>
    </location>
</feature>
<sequence>MIFPVAFIACNDVHDLPPSNEQLLIETAAERENLSLFVQAIDHAGLRQALSDQGPFTIFAPNDEAFLETLRFLGASSIQNIPRDNLAALLVYHVIPGRILSNQIPTGDVETFLENIVLNISRTGGNIVLNDSVRVITRNIEARNGMIHEIDKVLFPPSNSILDVIENNGFSSLLNAIFQADLDEELANEGPFTLLAPNNTAFTRFLNDNDLTSAELLALPNLGDILKTHLLGGIIPAAGLESGAYISATEDPIFISIAPNGAIWINGNTRVTSTNIGADNGLVHVIDYIIFSPTKPLSELILEFTTAQSPQFMHLYAALEKSGLTASLNRGFEDNVTLFAPTDEAFEALFVKLGVSGLDDIPAETLSRILQYNLSPQRLFSQDLREGATLPTLISGQTLTVNLAQLQINESGLISDFLNIHGQNGVLHGINKVLIPED</sequence>
<dbReference type="Gene3D" id="2.30.180.10">
    <property type="entry name" value="FAS1 domain"/>
    <property type="match status" value="3"/>
</dbReference>
<dbReference type="SMART" id="SM00554">
    <property type="entry name" value="FAS1"/>
    <property type="match status" value="3"/>
</dbReference>
<gene>
    <name evidence="2" type="ORF">GCM10010993_01830</name>
</gene>
<dbReference type="SUPFAM" id="SSF82153">
    <property type="entry name" value="FAS1 domain"/>
    <property type="match status" value="3"/>
</dbReference>
<name>A0ABQ1LNF2_9BACT</name>
<dbReference type="InterPro" id="IPR036378">
    <property type="entry name" value="FAS1_dom_sf"/>
</dbReference>
<dbReference type="InterPro" id="IPR050904">
    <property type="entry name" value="Adhesion/Biosynth-related"/>
</dbReference>
<keyword evidence="3" id="KW-1185">Reference proteome</keyword>
<feature type="domain" description="FAS1" evidence="1">
    <location>
        <begin position="299"/>
        <end position="434"/>
    </location>
</feature>
<accession>A0ABQ1LNF2</accession>
<reference evidence="3" key="1">
    <citation type="journal article" date="2019" name="Int. J. Syst. Evol. Microbiol.">
        <title>The Global Catalogue of Microorganisms (GCM) 10K type strain sequencing project: providing services to taxonomists for standard genome sequencing and annotation.</title>
        <authorList>
            <consortium name="The Broad Institute Genomics Platform"/>
            <consortium name="The Broad Institute Genome Sequencing Center for Infectious Disease"/>
            <person name="Wu L."/>
            <person name="Ma J."/>
        </authorList>
    </citation>
    <scope>NUCLEOTIDE SEQUENCE [LARGE SCALE GENOMIC DNA]</scope>
    <source>
        <strain evidence="3">CGMCC 1.12479</strain>
    </source>
</reference>
<proteinExistence type="predicted"/>
<protein>
    <recommendedName>
        <fullName evidence="1">FAS1 domain-containing protein</fullName>
    </recommendedName>
</protein>
<evidence type="ECO:0000313" key="2">
    <source>
        <dbReference type="EMBL" id="GGC26406.1"/>
    </source>
</evidence>
<evidence type="ECO:0000313" key="3">
    <source>
        <dbReference type="Proteomes" id="UP000635885"/>
    </source>
</evidence>
<dbReference type="InterPro" id="IPR000782">
    <property type="entry name" value="FAS1_domain"/>
</dbReference>
<dbReference type="PANTHER" id="PTHR10900">
    <property type="entry name" value="PERIOSTIN-RELATED"/>
    <property type="match status" value="1"/>
</dbReference>
<dbReference type="Proteomes" id="UP000635885">
    <property type="component" value="Unassembled WGS sequence"/>
</dbReference>
<feature type="domain" description="FAS1" evidence="1">
    <location>
        <begin position="157"/>
        <end position="290"/>
    </location>
</feature>
<organism evidence="2 3">
    <name type="scientific">Belliella aquatica</name>
    <dbReference type="NCBI Taxonomy" id="1323734"/>
    <lineage>
        <taxon>Bacteria</taxon>
        <taxon>Pseudomonadati</taxon>
        <taxon>Bacteroidota</taxon>
        <taxon>Cytophagia</taxon>
        <taxon>Cytophagales</taxon>
        <taxon>Cyclobacteriaceae</taxon>
        <taxon>Belliella</taxon>
    </lineage>
</organism>
<evidence type="ECO:0000259" key="1">
    <source>
        <dbReference type="PROSITE" id="PS50213"/>
    </source>
</evidence>